<keyword evidence="1" id="KW-1133">Transmembrane helix</keyword>
<protein>
    <submittedName>
        <fullName evidence="2">Uncharacterized protein</fullName>
    </submittedName>
</protein>
<dbReference type="AlphaFoldDB" id="A0A9P6NTQ6"/>
<evidence type="ECO:0000313" key="2">
    <source>
        <dbReference type="EMBL" id="KAG0149356.1"/>
    </source>
</evidence>
<reference evidence="2" key="1">
    <citation type="submission" date="2013-11" db="EMBL/GenBank/DDBJ databases">
        <title>Genome sequence of the fusiform rust pathogen reveals effectors for host alternation and coevolution with pine.</title>
        <authorList>
            <consortium name="DOE Joint Genome Institute"/>
            <person name="Smith K."/>
            <person name="Pendleton A."/>
            <person name="Kubisiak T."/>
            <person name="Anderson C."/>
            <person name="Salamov A."/>
            <person name="Aerts A."/>
            <person name="Riley R."/>
            <person name="Clum A."/>
            <person name="Lindquist E."/>
            <person name="Ence D."/>
            <person name="Campbell M."/>
            <person name="Kronenberg Z."/>
            <person name="Feau N."/>
            <person name="Dhillon B."/>
            <person name="Hamelin R."/>
            <person name="Burleigh J."/>
            <person name="Smith J."/>
            <person name="Yandell M."/>
            <person name="Nelson C."/>
            <person name="Grigoriev I."/>
            <person name="Davis J."/>
        </authorList>
    </citation>
    <scope>NUCLEOTIDE SEQUENCE</scope>
    <source>
        <strain evidence="2">G11</strain>
    </source>
</reference>
<evidence type="ECO:0000256" key="1">
    <source>
        <dbReference type="SAM" id="Phobius"/>
    </source>
</evidence>
<name>A0A9P6NTQ6_9BASI</name>
<dbReference type="Proteomes" id="UP000886653">
    <property type="component" value="Unassembled WGS sequence"/>
</dbReference>
<feature type="transmembrane region" description="Helical" evidence="1">
    <location>
        <begin position="64"/>
        <end position="84"/>
    </location>
</feature>
<comment type="caution">
    <text evidence="2">The sequence shown here is derived from an EMBL/GenBank/DDBJ whole genome shotgun (WGS) entry which is preliminary data.</text>
</comment>
<keyword evidence="3" id="KW-1185">Reference proteome</keyword>
<gene>
    <name evidence="2" type="ORF">CROQUDRAFT_329286</name>
</gene>
<feature type="transmembrane region" description="Helical" evidence="1">
    <location>
        <begin position="12"/>
        <end position="36"/>
    </location>
</feature>
<dbReference type="EMBL" id="MU167228">
    <property type="protein sequence ID" value="KAG0149356.1"/>
    <property type="molecule type" value="Genomic_DNA"/>
</dbReference>
<keyword evidence="1" id="KW-0812">Transmembrane</keyword>
<keyword evidence="1" id="KW-0472">Membrane</keyword>
<sequence>MYGWRSPFLRLSAFLTFPILHTFNFLLSSGVTVFPIPSPHSLLHLLASLFGPYLPNPDRHHHPFAGHTLLSFLRLGIIGIGRVFGQTHIRTYRDPALSRCVVNFCSFNSDFFALGAAYYPYNKFYHLLLSLLLIWELLEEIIFNK</sequence>
<organism evidence="2 3">
    <name type="scientific">Cronartium quercuum f. sp. fusiforme G11</name>
    <dbReference type="NCBI Taxonomy" id="708437"/>
    <lineage>
        <taxon>Eukaryota</taxon>
        <taxon>Fungi</taxon>
        <taxon>Dikarya</taxon>
        <taxon>Basidiomycota</taxon>
        <taxon>Pucciniomycotina</taxon>
        <taxon>Pucciniomycetes</taxon>
        <taxon>Pucciniales</taxon>
        <taxon>Coleosporiaceae</taxon>
        <taxon>Cronartium</taxon>
    </lineage>
</organism>
<evidence type="ECO:0000313" key="3">
    <source>
        <dbReference type="Proteomes" id="UP000886653"/>
    </source>
</evidence>
<accession>A0A9P6NTQ6</accession>
<proteinExistence type="predicted"/>